<sequence length="38" mass="4372">MEGVRGLHTSLHLSYPSQHTKQLHLDFSKQLLFPQSLP</sequence>
<reference evidence="1" key="1">
    <citation type="journal article" date="2005" name="Genome Res.">
        <title>Gene and alternative splicing annotation with AIR.</title>
        <authorList>
            <person name="Florea L."/>
            <person name="Di Francesco V."/>
            <person name="Miller J."/>
            <person name="Turner R."/>
            <person name="Yao A."/>
            <person name="Harris M."/>
            <person name="Walenz B."/>
            <person name="Mobarry C."/>
            <person name="Merkulov G.V."/>
            <person name="Charlab R."/>
            <person name="Dew I."/>
            <person name="Deng Z."/>
            <person name="Istrail S."/>
            <person name="Li P."/>
            <person name="Sutton G."/>
        </authorList>
    </citation>
    <scope>NUCLEOTIDE SEQUENCE</scope>
    <source>
        <strain evidence="1">BN</strain>
    </source>
</reference>
<dbReference type="EMBL" id="CH473947">
    <property type="protein sequence ID" value="EDM02971.1"/>
    <property type="molecule type" value="Genomic_DNA"/>
</dbReference>
<evidence type="ECO:0000313" key="2">
    <source>
        <dbReference type="EMBL" id="EDM02972.1"/>
    </source>
</evidence>
<dbReference type="AlphaFoldDB" id="A6HAB6"/>
<dbReference type="EMBL" id="CH473947">
    <property type="protein sequence ID" value="EDM02972.1"/>
    <property type="molecule type" value="Genomic_DNA"/>
</dbReference>
<dbReference type="Proteomes" id="UP000234681">
    <property type="component" value="Chromosome 6"/>
</dbReference>
<accession>A6HAB6</accession>
<name>A6HAB6_RAT</name>
<dbReference type="EMBL" id="CH473947">
    <property type="protein sequence ID" value="EDM02970.1"/>
    <property type="molecule type" value="Genomic_DNA"/>
</dbReference>
<organism evidence="1 3">
    <name type="scientific">Rattus norvegicus</name>
    <name type="common">Rat</name>
    <dbReference type="NCBI Taxonomy" id="10116"/>
    <lineage>
        <taxon>Eukaryota</taxon>
        <taxon>Metazoa</taxon>
        <taxon>Chordata</taxon>
        <taxon>Craniata</taxon>
        <taxon>Vertebrata</taxon>
        <taxon>Euteleostomi</taxon>
        <taxon>Mammalia</taxon>
        <taxon>Eutheria</taxon>
        <taxon>Euarchontoglires</taxon>
        <taxon>Glires</taxon>
        <taxon>Rodentia</taxon>
        <taxon>Myomorpha</taxon>
        <taxon>Muroidea</taxon>
        <taxon>Muridae</taxon>
        <taxon>Murinae</taxon>
        <taxon>Rattus</taxon>
    </lineage>
</organism>
<proteinExistence type="predicted"/>
<reference evidence="1" key="2">
    <citation type="submission" date="2005-07" db="EMBL/GenBank/DDBJ databases">
        <authorList>
            <person name="Mural R.J."/>
            <person name="Li P.W."/>
            <person name="Adams M.D."/>
            <person name="Amanatides P.G."/>
            <person name="Baden-Tillson H."/>
            <person name="Barnstead M."/>
            <person name="Chin S.H."/>
            <person name="Dew I."/>
            <person name="Evans C.A."/>
            <person name="Ferriera S."/>
            <person name="Flanigan M."/>
            <person name="Fosler C."/>
            <person name="Glodek A."/>
            <person name="Gu Z."/>
            <person name="Holt R.A."/>
            <person name="Jennings D."/>
            <person name="Kraft C.L."/>
            <person name="Lu F."/>
            <person name="Nguyen T."/>
            <person name="Nusskern D.R."/>
            <person name="Pfannkoch C.M."/>
            <person name="Sitter C."/>
            <person name="Sutton G.G."/>
            <person name="Venter J.C."/>
            <person name="Wang Z."/>
            <person name="Woodage T."/>
            <person name="Zheng X.H."/>
            <person name="Zhong F."/>
        </authorList>
    </citation>
    <scope>NUCLEOTIDE SEQUENCE</scope>
    <source>
        <strain evidence="1">BN</strain>
        <strain evidence="3">BN, Sprague-Dawley</strain>
    </source>
</reference>
<evidence type="ECO:0000313" key="1">
    <source>
        <dbReference type="EMBL" id="EDM02971.1"/>
    </source>
</evidence>
<reference evidence="3" key="3">
    <citation type="submission" date="2005-09" db="EMBL/GenBank/DDBJ databases">
        <authorList>
            <person name="Mural R.J."/>
            <person name="Li P.W."/>
            <person name="Adams M.D."/>
            <person name="Amanatides P.G."/>
            <person name="Baden-Tillson H."/>
            <person name="Barnstead M."/>
            <person name="Chin S.H."/>
            <person name="Dew I."/>
            <person name="Evans C.A."/>
            <person name="Ferriera S."/>
            <person name="Flanigan M."/>
            <person name="Fosler C."/>
            <person name="Glodek A."/>
            <person name="Gu Z."/>
            <person name="Holt R.A."/>
            <person name="Jennings D."/>
            <person name="Kraft C.L."/>
            <person name="Lu F."/>
            <person name="Nguyen T."/>
            <person name="Nusskern D.R."/>
            <person name="Pfannkoch C.M."/>
            <person name="Sitter C."/>
            <person name="Sutton G.G."/>
            <person name="Venter J.C."/>
            <person name="Wang Z."/>
            <person name="Woodage T."/>
            <person name="Zheng X.H."/>
            <person name="Zhong F."/>
        </authorList>
    </citation>
    <scope>NUCLEOTIDE SEQUENCE [LARGE SCALE GENOMIC DNA]</scope>
    <source>
        <strain evidence="2">BN</strain>
        <strain evidence="3">BN, Sprague-Dawley</strain>
    </source>
</reference>
<protein>
    <submittedName>
        <fullName evidence="1">RCG61402, isoform CRA_a</fullName>
    </submittedName>
</protein>
<gene>
    <name evidence="1" type="ORF">rCG_61402</name>
</gene>
<evidence type="ECO:0000313" key="3">
    <source>
        <dbReference type="Proteomes" id="UP000234681"/>
    </source>
</evidence>